<dbReference type="Proteomes" id="UP001597440">
    <property type="component" value="Unassembled WGS sequence"/>
</dbReference>
<organism evidence="12 13">
    <name type="scientific">Sphingobacterium tabacisoli</name>
    <dbReference type="NCBI Taxonomy" id="2044855"/>
    <lineage>
        <taxon>Bacteria</taxon>
        <taxon>Pseudomonadati</taxon>
        <taxon>Bacteroidota</taxon>
        <taxon>Sphingobacteriia</taxon>
        <taxon>Sphingobacteriales</taxon>
        <taxon>Sphingobacteriaceae</taxon>
        <taxon>Sphingobacterium</taxon>
    </lineage>
</organism>
<keyword evidence="6" id="KW-0862">Zinc</keyword>
<keyword evidence="5" id="KW-0378">Hydrolase</keyword>
<feature type="domain" description="Peptidase M16 C-terminal" evidence="11">
    <location>
        <begin position="701"/>
        <end position="873"/>
    </location>
</feature>
<feature type="signal peptide" evidence="9">
    <location>
        <begin position="1"/>
        <end position="25"/>
    </location>
</feature>
<dbReference type="PANTHER" id="PTHR43690:SF34">
    <property type="entry name" value="ZINC PROTEASE PQQL-LIKE"/>
    <property type="match status" value="1"/>
</dbReference>
<evidence type="ECO:0000256" key="2">
    <source>
        <dbReference type="ARBA" id="ARBA00007261"/>
    </source>
</evidence>
<comment type="cofactor">
    <cofactor evidence="1">
        <name>Zn(2+)</name>
        <dbReference type="ChEBI" id="CHEBI:29105"/>
    </cofactor>
</comment>
<dbReference type="EMBL" id="JBHULD010000008">
    <property type="protein sequence ID" value="MFD2554183.1"/>
    <property type="molecule type" value="Genomic_DNA"/>
</dbReference>
<evidence type="ECO:0000256" key="8">
    <source>
        <dbReference type="RuleBase" id="RU004447"/>
    </source>
</evidence>
<gene>
    <name evidence="12" type="ORF">ACFSQW_07270</name>
</gene>
<evidence type="ECO:0000259" key="10">
    <source>
        <dbReference type="Pfam" id="PF00675"/>
    </source>
</evidence>
<keyword evidence="13" id="KW-1185">Reference proteome</keyword>
<evidence type="ECO:0000256" key="6">
    <source>
        <dbReference type="ARBA" id="ARBA00022833"/>
    </source>
</evidence>
<feature type="domain" description="Peptidase M16 N-terminal" evidence="10">
    <location>
        <begin position="62"/>
        <end position="182"/>
    </location>
</feature>
<dbReference type="InterPro" id="IPR001431">
    <property type="entry name" value="Pept_M16_Zn_BS"/>
</dbReference>
<feature type="chain" id="PRO_5046480194" evidence="9">
    <location>
        <begin position="26"/>
        <end position="947"/>
    </location>
</feature>
<evidence type="ECO:0000256" key="1">
    <source>
        <dbReference type="ARBA" id="ARBA00001947"/>
    </source>
</evidence>
<dbReference type="InterPro" id="IPR007863">
    <property type="entry name" value="Peptidase_M16_C"/>
</dbReference>
<feature type="domain" description="Peptidase M16 C-terminal" evidence="11">
    <location>
        <begin position="221"/>
        <end position="401"/>
    </location>
</feature>
<dbReference type="Pfam" id="PF00675">
    <property type="entry name" value="Peptidase_M16"/>
    <property type="match status" value="1"/>
</dbReference>
<dbReference type="RefSeq" id="WP_210356016.1">
    <property type="nucleotide sequence ID" value="NZ_JAEQMU010000006.1"/>
</dbReference>
<keyword evidence="4" id="KW-0479">Metal-binding</keyword>
<evidence type="ECO:0000259" key="11">
    <source>
        <dbReference type="Pfam" id="PF05193"/>
    </source>
</evidence>
<dbReference type="Pfam" id="PF05193">
    <property type="entry name" value="Peptidase_M16_C"/>
    <property type="match status" value="2"/>
</dbReference>
<dbReference type="PANTHER" id="PTHR43690">
    <property type="entry name" value="NARDILYSIN"/>
    <property type="match status" value="1"/>
</dbReference>
<evidence type="ECO:0000313" key="13">
    <source>
        <dbReference type="Proteomes" id="UP001597440"/>
    </source>
</evidence>
<evidence type="ECO:0000256" key="9">
    <source>
        <dbReference type="SAM" id="SignalP"/>
    </source>
</evidence>
<dbReference type="Gene3D" id="3.30.830.10">
    <property type="entry name" value="Metalloenzyme, LuxS/M16 peptidase-like"/>
    <property type="match status" value="4"/>
</dbReference>
<proteinExistence type="inferred from homology"/>
<dbReference type="InterPro" id="IPR050626">
    <property type="entry name" value="Peptidase_M16"/>
</dbReference>
<accession>A0ABW5L082</accession>
<dbReference type="PROSITE" id="PS00143">
    <property type="entry name" value="INSULINASE"/>
    <property type="match status" value="1"/>
</dbReference>
<keyword evidence="9" id="KW-0732">Signal</keyword>
<dbReference type="InterPro" id="IPR011249">
    <property type="entry name" value="Metalloenz_LuxS/M16"/>
</dbReference>
<keyword evidence="7" id="KW-0482">Metalloprotease</keyword>
<reference evidence="13" key="1">
    <citation type="journal article" date="2019" name="Int. J. Syst. Evol. Microbiol.">
        <title>The Global Catalogue of Microorganisms (GCM) 10K type strain sequencing project: providing services to taxonomists for standard genome sequencing and annotation.</title>
        <authorList>
            <consortium name="The Broad Institute Genomics Platform"/>
            <consortium name="The Broad Institute Genome Sequencing Center for Infectious Disease"/>
            <person name="Wu L."/>
            <person name="Ma J."/>
        </authorList>
    </citation>
    <scope>NUCLEOTIDE SEQUENCE [LARGE SCALE GENOMIC DNA]</scope>
    <source>
        <strain evidence="13">KCTC 52298</strain>
    </source>
</reference>
<evidence type="ECO:0000256" key="4">
    <source>
        <dbReference type="ARBA" id="ARBA00022723"/>
    </source>
</evidence>
<evidence type="ECO:0000313" key="12">
    <source>
        <dbReference type="EMBL" id="MFD2554183.1"/>
    </source>
</evidence>
<comment type="caution">
    <text evidence="12">The sequence shown here is derived from an EMBL/GenBank/DDBJ whole genome shotgun (WGS) entry which is preliminary data.</text>
</comment>
<comment type="similarity">
    <text evidence="2 8">Belongs to the peptidase M16 family.</text>
</comment>
<evidence type="ECO:0000256" key="3">
    <source>
        <dbReference type="ARBA" id="ARBA00022670"/>
    </source>
</evidence>
<evidence type="ECO:0000256" key="5">
    <source>
        <dbReference type="ARBA" id="ARBA00022801"/>
    </source>
</evidence>
<sequence length="947" mass="107854">MNVYYREIKVLWIIALLFTHLAAMAQKDVNTKAYQKKGRGLEIPLDPKVKKGVLPNGFEYYILKNAEPKDRMVMYLANKVGSILETDRQQGLAHFLEHMNFNGTTHFPKNELVDYLQRSGIRFGADLNAYTGFDETVYQLPLPSNDPELLKQGLIIMRDWAHGALLEDDEIDQERGVILEEKRQRGGLSSRLQEKTFPMLTNNSRYANRLPIGTEEILKNFKYSEIREFYKDWYRPELQALIIVGDIDEVAIEKEVIRLFSDLKNPSKAPKRNYYTITLTGKNQFLTFTDEEITSTSLQISYKVPAFRVMKSTDYKIALERGLFTQLLNARLGELTRKASTPFLSAGFGSSELLGGLETNSISITPKPGKLKESIYAVYEAFEQVRQYGFTDNELQRAKTNYRTSLERSKAEESKKRSQSYMEEILAYYLKDQPAPGFDYIFPILLKNIETVSLQDIQRHAVMYTDTKNRDMVLTAPENKAKELPNEKQLLAWIDDATKVQPQSYQEDIVGEDLVVDLPAPAKIVDRRQNEGVGSRTILLDNGVKVVMKPTDFMNDEIQITSFSPGGYSLYNLEDFQSAVNATSIVGSSGLGPFDALQLSRYLNGKSVSVSPYINEIGEGIKASTVQKDVKTAFELIHAFFYQTRLDRELIEANLEKSKIGLENRLNNVGTFFSDSITRVLYNNDPRKTGPSEEKIKQINLDRALEIFKDRFADASDFTFVIVGNFNLDEMEQYAAQYLGTLPNLGRKEQFVDNASYPPAKGFDLDIRKGKEEKATVAMAYLGDFNYSDRNSMLMEALSSCINVKLLQRLREKESGVYSINVSPSVSKIPRERFGLNISFTTDPQLVAKLTEAAVDEIEKIRKDGPDQVDVDKFIAEKLLSNQQALVQNGFWLSYLLSTEIDQKDPLRVFSADERLKSITKKELQQLADQYLSAERLFKFVLYPEVP</sequence>
<name>A0ABW5L082_9SPHI</name>
<evidence type="ECO:0000256" key="7">
    <source>
        <dbReference type="ARBA" id="ARBA00023049"/>
    </source>
</evidence>
<protein>
    <submittedName>
        <fullName evidence="12">M16 family metallopeptidase</fullName>
    </submittedName>
</protein>
<keyword evidence="3" id="KW-0645">Protease</keyword>
<dbReference type="SUPFAM" id="SSF63411">
    <property type="entry name" value="LuxS/MPP-like metallohydrolase"/>
    <property type="match status" value="4"/>
</dbReference>
<dbReference type="InterPro" id="IPR011765">
    <property type="entry name" value="Pept_M16_N"/>
</dbReference>